<comment type="caution">
    <text evidence="1">The sequence shown here is derived from an EMBL/GenBank/DDBJ whole genome shotgun (WGS) entry which is preliminary data.</text>
</comment>
<accession>A0ACC1YLC5</accession>
<organism evidence="1 2">
    <name type="scientific">Melia azedarach</name>
    <name type="common">Chinaberry tree</name>
    <dbReference type="NCBI Taxonomy" id="155640"/>
    <lineage>
        <taxon>Eukaryota</taxon>
        <taxon>Viridiplantae</taxon>
        <taxon>Streptophyta</taxon>
        <taxon>Embryophyta</taxon>
        <taxon>Tracheophyta</taxon>
        <taxon>Spermatophyta</taxon>
        <taxon>Magnoliopsida</taxon>
        <taxon>eudicotyledons</taxon>
        <taxon>Gunneridae</taxon>
        <taxon>Pentapetalae</taxon>
        <taxon>rosids</taxon>
        <taxon>malvids</taxon>
        <taxon>Sapindales</taxon>
        <taxon>Meliaceae</taxon>
        <taxon>Melia</taxon>
    </lineage>
</organism>
<dbReference type="EMBL" id="CM051395">
    <property type="protein sequence ID" value="KAJ4724490.1"/>
    <property type="molecule type" value="Genomic_DNA"/>
</dbReference>
<reference evidence="1 2" key="1">
    <citation type="journal article" date="2023" name="Science">
        <title>Complex scaffold remodeling in plant triterpene biosynthesis.</title>
        <authorList>
            <person name="De La Pena R."/>
            <person name="Hodgson H."/>
            <person name="Liu J.C."/>
            <person name="Stephenson M.J."/>
            <person name="Martin A.C."/>
            <person name="Owen C."/>
            <person name="Harkess A."/>
            <person name="Leebens-Mack J."/>
            <person name="Jimenez L.E."/>
            <person name="Osbourn A."/>
            <person name="Sattely E.S."/>
        </authorList>
    </citation>
    <scope>NUCLEOTIDE SEQUENCE [LARGE SCALE GENOMIC DNA]</scope>
    <source>
        <strain evidence="2">cv. JPN11</strain>
        <tissue evidence="1">Leaf</tissue>
    </source>
</reference>
<gene>
    <name evidence="1" type="ORF">OWV82_003477</name>
</gene>
<evidence type="ECO:0000313" key="2">
    <source>
        <dbReference type="Proteomes" id="UP001164539"/>
    </source>
</evidence>
<sequence>MPRRTSSASRAQRNIEEKNRRMEMRGLLLKLASLIPPQPSKLSVSELVDRAISYIMQLQKKIENLKRRRALLRGDHATSSSSSRMLPIMNLTTMDSNLEVNLICGLTNRNFMWHEIISVLEDEGAEVIDATQLNTGDRIIYIIKSKAIISRIGFEISRVQERLQDLIL</sequence>
<name>A0ACC1YLC5_MELAZ</name>
<evidence type="ECO:0000313" key="1">
    <source>
        <dbReference type="EMBL" id="KAJ4724490.1"/>
    </source>
</evidence>
<proteinExistence type="predicted"/>
<protein>
    <submittedName>
        <fullName evidence="1">Basic helix-loop-helix transcription factor</fullName>
    </submittedName>
</protein>
<dbReference type="Proteomes" id="UP001164539">
    <property type="component" value="Chromosome 2"/>
</dbReference>
<keyword evidence="2" id="KW-1185">Reference proteome</keyword>